<dbReference type="Proteomes" id="UP000234966">
    <property type="component" value="Unassembled WGS sequence"/>
</dbReference>
<keyword evidence="1 3" id="KW-0489">Methyltransferase</keyword>
<evidence type="ECO:0000256" key="1">
    <source>
        <dbReference type="ARBA" id="ARBA00022603"/>
    </source>
</evidence>
<dbReference type="InterPro" id="IPR004398">
    <property type="entry name" value="RNA_MeTrfase_RsmD"/>
</dbReference>
<comment type="caution">
    <text evidence="3">The sequence shown here is derived from an EMBL/GenBank/DDBJ whole genome shotgun (WGS) entry which is preliminary data.</text>
</comment>
<accession>A0A2N6MND6</accession>
<dbReference type="GO" id="GO:0008168">
    <property type="term" value="F:methyltransferase activity"/>
    <property type="evidence" value="ECO:0007669"/>
    <property type="project" value="UniProtKB-KW"/>
</dbReference>
<dbReference type="Gene3D" id="3.40.50.150">
    <property type="entry name" value="Vaccinia Virus protein VP39"/>
    <property type="match status" value="1"/>
</dbReference>
<dbReference type="PANTHER" id="PTHR43542">
    <property type="entry name" value="METHYLTRANSFERASE"/>
    <property type="match status" value="1"/>
</dbReference>
<dbReference type="InterPro" id="IPR029063">
    <property type="entry name" value="SAM-dependent_MTases_sf"/>
</dbReference>
<name>A0A2N6MND6_9CYAN</name>
<dbReference type="AlphaFoldDB" id="A0A2N6MND6"/>
<gene>
    <name evidence="3" type="primary">rsmD</name>
    <name evidence="3" type="ORF">CEN41_01815</name>
</gene>
<evidence type="ECO:0000256" key="2">
    <source>
        <dbReference type="ARBA" id="ARBA00022679"/>
    </source>
</evidence>
<dbReference type="EMBL" id="NMQI01000031">
    <property type="protein sequence ID" value="PMB48295.1"/>
    <property type="molecule type" value="Genomic_DNA"/>
</dbReference>
<sequence length="189" mass="21094">MSLRVIAGTARGRKLKTVPGDSTRPIMDRVKEALFSIFGSFIADARFLDLFGGTGSVGIEALSRGAAHATFCELDRVALGVLRDNLKHTQLDDRAEILAIDAFDYLRRPASTPFDYIYIAPPQYKGLWLEALKLLDANPNLLDADGIVVVQIHPREKDAVELTHFVAYDERRYGNTLLWFFERRGAPTA</sequence>
<keyword evidence="2 3" id="KW-0808">Transferase</keyword>
<dbReference type="PANTHER" id="PTHR43542:SF1">
    <property type="entry name" value="METHYLTRANSFERASE"/>
    <property type="match status" value="1"/>
</dbReference>
<proteinExistence type="predicted"/>
<dbReference type="GO" id="GO:0031167">
    <property type="term" value="P:rRNA methylation"/>
    <property type="evidence" value="ECO:0007669"/>
    <property type="project" value="InterPro"/>
</dbReference>
<reference evidence="3 4" key="1">
    <citation type="submission" date="2017-07" db="EMBL/GenBank/DDBJ databases">
        <title>Genomes of Fischerella (Mastigocladus) sp. strains.</title>
        <authorList>
            <person name="Miller S.R."/>
        </authorList>
    </citation>
    <scope>NUCLEOTIDE SEQUENCE [LARGE SCALE GENOMIC DNA]</scope>
    <source>
        <strain evidence="3 4">CCMEE 5330</strain>
    </source>
</reference>
<organism evidence="3 4">
    <name type="scientific">Fischerella thermalis CCMEE 5330</name>
    <dbReference type="NCBI Taxonomy" id="2019670"/>
    <lineage>
        <taxon>Bacteria</taxon>
        <taxon>Bacillati</taxon>
        <taxon>Cyanobacteriota</taxon>
        <taxon>Cyanophyceae</taxon>
        <taxon>Nostocales</taxon>
        <taxon>Hapalosiphonaceae</taxon>
        <taxon>Fischerella</taxon>
    </lineage>
</organism>
<dbReference type="PIRSF" id="PIRSF004553">
    <property type="entry name" value="CHP00095"/>
    <property type="match status" value="1"/>
</dbReference>
<evidence type="ECO:0000313" key="3">
    <source>
        <dbReference type="EMBL" id="PMB48295.1"/>
    </source>
</evidence>
<dbReference type="Pfam" id="PF03602">
    <property type="entry name" value="Cons_hypoth95"/>
    <property type="match status" value="1"/>
</dbReference>
<dbReference type="CDD" id="cd02440">
    <property type="entry name" value="AdoMet_MTases"/>
    <property type="match status" value="1"/>
</dbReference>
<protein>
    <submittedName>
        <fullName evidence="3">16S rRNA (Guanine(966)-N(2))-methyltransferase RsmD</fullName>
    </submittedName>
</protein>
<dbReference type="SUPFAM" id="SSF53335">
    <property type="entry name" value="S-adenosyl-L-methionine-dependent methyltransferases"/>
    <property type="match status" value="1"/>
</dbReference>
<dbReference type="NCBIfam" id="TIGR00095">
    <property type="entry name" value="16S rRNA (guanine(966)-N(2))-methyltransferase RsmD"/>
    <property type="match status" value="1"/>
</dbReference>
<evidence type="ECO:0000313" key="4">
    <source>
        <dbReference type="Proteomes" id="UP000234966"/>
    </source>
</evidence>